<feature type="transmembrane region" description="Helical" evidence="6">
    <location>
        <begin position="439"/>
        <end position="457"/>
    </location>
</feature>
<dbReference type="PANTHER" id="PTHR23502">
    <property type="entry name" value="MAJOR FACILITATOR SUPERFAMILY"/>
    <property type="match status" value="1"/>
</dbReference>
<dbReference type="PROSITE" id="PS50850">
    <property type="entry name" value="MFS"/>
    <property type="match status" value="1"/>
</dbReference>
<dbReference type="Proteomes" id="UP000249056">
    <property type="component" value="Unassembled WGS sequence"/>
</dbReference>
<feature type="transmembrane region" description="Helical" evidence="6">
    <location>
        <begin position="401"/>
        <end position="427"/>
    </location>
</feature>
<keyword evidence="3 6" id="KW-1133">Transmembrane helix</keyword>
<comment type="caution">
    <text evidence="8">The sequence shown here is derived from an EMBL/GenBank/DDBJ whole genome shotgun (WGS) entry which is preliminary data.</text>
</comment>
<gene>
    <name evidence="8" type="ORF">DID88_002192</name>
</gene>
<keyword evidence="4 6" id="KW-0472">Membrane</keyword>
<feature type="transmembrane region" description="Helical" evidence="6">
    <location>
        <begin position="535"/>
        <end position="555"/>
    </location>
</feature>
<dbReference type="Pfam" id="PF07690">
    <property type="entry name" value="MFS_1"/>
    <property type="match status" value="1"/>
</dbReference>
<protein>
    <recommendedName>
        <fullName evidence="7">Major facilitator superfamily (MFS) profile domain-containing protein</fullName>
    </recommendedName>
</protein>
<keyword evidence="2 6" id="KW-0812">Transmembrane</keyword>
<name>A0A395IVI4_9HELO</name>
<evidence type="ECO:0000313" key="8">
    <source>
        <dbReference type="EMBL" id="RAL64300.1"/>
    </source>
</evidence>
<feature type="compositionally biased region" description="Basic and acidic residues" evidence="5">
    <location>
        <begin position="1"/>
        <end position="29"/>
    </location>
</feature>
<feature type="transmembrane region" description="Helical" evidence="6">
    <location>
        <begin position="289"/>
        <end position="306"/>
    </location>
</feature>
<dbReference type="InterPro" id="IPR011701">
    <property type="entry name" value="MFS"/>
</dbReference>
<dbReference type="GO" id="GO:0042908">
    <property type="term" value="P:xenobiotic transport"/>
    <property type="evidence" value="ECO:0007669"/>
    <property type="project" value="UniProtKB-ARBA"/>
</dbReference>
<dbReference type="InterPro" id="IPR005829">
    <property type="entry name" value="Sugar_transporter_CS"/>
</dbReference>
<dbReference type="PROSITE" id="PS00216">
    <property type="entry name" value="SUGAR_TRANSPORT_1"/>
    <property type="match status" value="1"/>
</dbReference>
<feature type="transmembrane region" description="Helical" evidence="6">
    <location>
        <begin position="262"/>
        <end position="283"/>
    </location>
</feature>
<feature type="transmembrane region" description="Helical" evidence="6">
    <location>
        <begin position="232"/>
        <end position="250"/>
    </location>
</feature>
<feature type="transmembrane region" description="Helical" evidence="6">
    <location>
        <begin position="469"/>
        <end position="488"/>
    </location>
</feature>
<dbReference type="PANTHER" id="PTHR23502:SF33">
    <property type="entry name" value="MAJOR FACILITATOR SUPERFAMILY (MFS) PROFILE DOMAIN-CONTAINING PROTEIN-RELATED"/>
    <property type="match status" value="1"/>
</dbReference>
<comment type="subcellular location">
    <subcellularLocation>
        <location evidence="1">Membrane</location>
        <topology evidence="1">Multi-pass membrane protein</topology>
    </subcellularLocation>
</comment>
<sequence length="569" mass="62422">MSSHQDPEKGIPPEKQTELETDQEREIGTRTESTAYQSDNSRNPSHKNDASSNASIAYPDSNHEEADQADIDDLARQKTITEPIKARPSPRRARTKSQPDDITRTSSKSSGGSRLSRITQRSNTPRAKLPPRPLPVSNLAIGIVGWDSQTDPEMPLNFPEPKKWILTGLLASITFISPLASSMFAPGVTFADKEFHNTSLILSSFTVSIFVLGYVVGPLILAPLSEIYGRRYVLTGGNIIFCLWQIGCALAPSLESLIGFRFLAGLGGSGCLTIGAGMIADLFHADRRGLATSLFSLGPLFWTCYWSNRWRFRSTKELAGVGFFWILFIAGTLITIGIEILNVETNPRLLIKRKVARLSKELNRSDLRSVYDPGNSAHHSKSSVLANAMIRPLKMLMFSPIVFILSLYMALVYGLLYLLFTTITTVFTDRYHWAPELCGLAYIGLGLGFFLGLIVVARISDVTVGDVHWIVPIIGLIPFGFGMMGIFIPIQTYVIDSFPAFAASGIAALTVSRSLFGAFLPLAGPAMYEALGYGWGNSVLGFIALALIPAPMIIYKFGGKVRKRFPVRL</sequence>
<feature type="transmembrane region" description="Helical" evidence="6">
    <location>
        <begin position="200"/>
        <end position="220"/>
    </location>
</feature>
<dbReference type="Gene3D" id="1.20.1250.20">
    <property type="entry name" value="MFS general substrate transporter like domains"/>
    <property type="match status" value="1"/>
</dbReference>
<dbReference type="GO" id="GO:0016020">
    <property type="term" value="C:membrane"/>
    <property type="evidence" value="ECO:0007669"/>
    <property type="project" value="UniProtKB-SubCell"/>
</dbReference>
<feature type="region of interest" description="Disordered" evidence="5">
    <location>
        <begin position="1"/>
        <end position="134"/>
    </location>
</feature>
<feature type="transmembrane region" description="Helical" evidence="6">
    <location>
        <begin position="318"/>
        <end position="338"/>
    </location>
</feature>
<proteinExistence type="predicted"/>
<accession>A0A395IVI4</accession>
<evidence type="ECO:0000256" key="3">
    <source>
        <dbReference type="ARBA" id="ARBA00022989"/>
    </source>
</evidence>
<dbReference type="GO" id="GO:0022857">
    <property type="term" value="F:transmembrane transporter activity"/>
    <property type="evidence" value="ECO:0007669"/>
    <property type="project" value="InterPro"/>
</dbReference>
<dbReference type="InterPro" id="IPR036259">
    <property type="entry name" value="MFS_trans_sf"/>
</dbReference>
<dbReference type="InterPro" id="IPR020846">
    <property type="entry name" value="MFS_dom"/>
</dbReference>
<dbReference type="EMBL" id="QKRW01000015">
    <property type="protein sequence ID" value="RAL64300.1"/>
    <property type="molecule type" value="Genomic_DNA"/>
</dbReference>
<keyword evidence="9" id="KW-1185">Reference proteome</keyword>
<evidence type="ECO:0000313" key="9">
    <source>
        <dbReference type="Proteomes" id="UP000249056"/>
    </source>
</evidence>
<feature type="compositionally biased region" description="Polar residues" evidence="5">
    <location>
        <begin position="30"/>
        <end position="43"/>
    </location>
</feature>
<evidence type="ECO:0000256" key="6">
    <source>
        <dbReference type="SAM" id="Phobius"/>
    </source>
</evidence>
<reference evidence="8 9" key="1">
    <citation type="submission" date="2018-06" db="EMBL/GenBank/DDBJ databases">
        <title>Genome Sequence of the Brown Rot Fungal Pathogen Monilinia fructigena.</title>
        <authorList>
            <person name="Landi L."/>
            <person name="De Miccolis Angelini R.M."/>
            <person name="Pollastro S."/>
            <person name="Abate D."/>
            <person name="Faretra F."/>
            <person name="Romanazzi G."/>
        </authorList>
    </citation>
    <scope>NUCLEOTIDE SEQUENCE [LARGE SCALE GENOMIC DNA]</scope>
    <source>
        <strain evidence="8 9">Mfrg269</strain>
    </source>
</reference>
<feature type="compositionally biased region" description="Low complexity" evidence="5">
    <location>
        <begin position="104"/>
        <end position="117"/>
    </location>
</feature>
<evidence type="ECO:0000259" key="7">
    <source>
        <dbReference type="PROSITE" id="PS50850"/>
    </source>
</evidence>
<feature type="transmembrane region" description="Helical" evidence="6">
    <location>
        <begin position="164"/>
        <end position="188"/>
    </location>
</feature>
<dbReference type="OrthoDB" id="5296287at2759"/>
<feature type="transmembrane region" description="Helical" evidence="6">
    <location>
        <begin position="500"/>
        <end position="523"/>
    </location>
</feature>
<evidence type="ECO:0000256" key="2">
    <source>
        <dbReference type="ARBA" id="ARBA00022692"/>
    </source>
</evidence>
<evidence type="ECO:0000256" key="1">
    <source>
        <dbReference type="ARBA" id="ARBA00004141"/>
    </source>
</evidence>
<dbReference type="AlphaFoldDB" id="A0A395IVI4"/>
<feature type="domain" description="Major facilitator superfamily (MFS) profile" evidence="7">
    <location>
        <begin position="166"/>
        <end position="562"/>
    </location>
</feature>
<dbReference type="GO" id="GO:0140115">
    <property type="term" value="P:export across plasma membrane"/>
    <property type="evidence" value="ECO:0007669"/>
    <property type="project" value="UniProtKB-ARBA"/>
</dbReference>
<evidence type="ECO:0000256" key="4">
    <source>
        <dbReference type="ARBA" id="ARBA00023136"/>
    </source>
</evidence>
<organism evidence="8 9">
    <name type="scientific">Monilinia fructigena</name>
    <dbReference type="NCBI Taxonomy" id="38457"/>
    <lineage>
        <taxon>Eukaryota</taxon>
        <taxon>Fungi</taxon>
        <taxon>Dikarya</taxon>
        <taxon>Ascomycota</taxon>
        <taxon>Pezizomycotina</taxon>
        <taxon>Leotiomycetes</taxon>
        <taxon>Helotiales</taxon>
        <taxon>Sclerotiniaceae</taxon>
        <taxon>Monilinia</taxon>
    </lineage>
</organism>
<dbReference type="SUPFAM" id="SSF103473">
    <property type="entry name" value="MFS general substrate transporter"/>
    <property type="match status" value="1"/>
</dbReference>
<evidence type="ECO:0000256" key="5">
    <source>
        <dbReference type="SAM" id="MobiDB-lite"/>
    </source>
</evidence>